<organism evidence="2">
    <name type="scientific">bioreactor metagenome</name>
    <dbReference type="NCBI Taxonomy" id="1076179"/>
    <lineage>
        <taxon>unclassified sequences</taxon>
        <taxon>metagenomes</taxon>
        <taxon>ecological metagenomes</taxon>
    </lineage>
</organism>
<evidence type="ECO:0000259" key="1">
    <source>
        <dbReference type="Pfam" id="PF03572"/>
    </source>
</evidence>
<evidence type="ECO:0000313" key="2">
    <source>
        <dbReference type="EMBL" id="MPM55713.1"/>
    </source>
</evidence>
<gene>
    <name evidence="2" type="ORF">SDC9_102510</name>
</gene>
<dbReference type="Gene3D" id="3.90.226.10">
    <property type="entry name" value="2-enoyl-CoA Hydratase, Chain A, domain 1"/>
    <property type="match status" value="1"/>
</dbReference>
<reference evidence="2" key="1">
    <citation type="submission" date="2019-08" db="EMBL/GenBank/DDBJ databases">
        <authorList>
            <person name="Kucharzyk K."/>
            <person name="Murdoch R.W."/>
            <person name="Higgins S."/>
            <person name="Loffler F."/>
        </authorList>
    </citation>
    <scope>NUCLEOTIDE SEQUENCE</scope>
</reference>
<name>A0A645AXW9_9ZZZZ</name>
<dbReference type="EMBL" id="VSSQ01015401">
    <property type="protein sequence ID" value="MPM55713.1"/>
    <property type="molecule type" value="Genomic_DNA"/>
</dbReference>
<dbReference type="AlphaFoldDB" id="A0A645AXW9"/>
<dbReference type="SUPFAM" id="SSF52096">
    <property type="entry name" value="ClpP/crotonase"/>
    <property type="match status" value="1"/>
</dbReference>
<proteinExistence type="predicted"/>
<dbReference type="InterPro" id="IPR005151">
    <property type="entry name" value="Tail-specific_protease"/>
</dbReference>
<dbReference type="GO" id="GO:0008236">
    <property type="term" value="F:serine-type peptidase activity"/>
    <property type="evidence" value="ECO:0007669"/>
    <property type="project" value="InterPro"/>
</dbReference>
<sequence length="64" mass="7003">MQAVSNLDESTGMKLTIARYYTPSGRSINGTGIEPDVLVEPTSENGENQLNEAISYLEKELAKK</sequence>
<dbReference type="GO" id="GO:0006508">
    <property type="term" value="P:proteolysis"/>
    <property type="evidence" value="ECO:0007669"/>
    <property type="project" value="InterPro"/>
</dbReference>
<feature type="domain" description="Tail specific protease" evidence="1">
    <location>
        <begin position="1"/>
        <end position="39"/>
    </location>
</feature>
<accession>A0A645AXW9</accession>
<protein>
    <recommendedName>
        <fullName evidence="1">Tail specific protease domain-containing protein</fullName>
    </recommendedName>
</protein>
<dbReference type="InterPro" id="IPR029045">
    <property type="entry name" value="ClpP/crotonase-like_dom_sf"/>
</dbReference>
<dbReference type="Pfam" id="PF03572">
    <property type="entry name" value="Peptidase_S41"/>
    <property type="match status" value="1"/>
</dbReference>
<comment type="caution">
    <text evidence="2">The sequence shown here is derived from an EMBL/GenBank/DDBJ whole genome shotgun (WGS) entry which is preliminary data.</text>
</comment>